<comment type="caution">
    <text evidence="2">The sequence shown here is derived from an EMBL/GenBank/DDBJ whole genome shotgun (WGS) entry which is preliminary data.</text>
</comment>
<name>A0ABU2F844_9EURY</name>
<dbReference type="EMBL" id="JAMQON010000001">
    <property type="protein sequence ID" value="MDS0258409.1"/>
    <property type="molecule type" value="Genomic_DNA"/>
</dbReference>
<proteinExistence type="predicted"/>
<dbReference type="InterPro" id="IPR009339">
    <property type="entry name" value="DUF998"/>
</dbReference>
<evidence type="ECO:0000256" key="1">
    <source>
        <dbReference type="SAM" id="Phobius"/>
    </source>
</evidence>
<organism evidence="2 3">
    <name type="scientific">Haloarcula saliterrae</name>
    <dbReference type="NCBI Taxonomy" id="2950534"/>
    <lineage>
        <taxon>Archaea</taxon>
        <taxon>Methanobacteriati</taxon>
        <taxon>Methanobacteriota</taxon>
        <taxon>Stenosarchaea group</taxon>
        <taxon>Halobacteria</taxon>
        <taxon>Halobacteriales</taxon>
        <taxon>Haloarculaceae</taxon>
        <taxon>Haloarcula</taxon>
    </lineage>
</organism>
<feature type="transmembrane region" description="Helical" evidence="1">
    <location>
        <begin position="54"/>
        <end position="75"/>
    </location>
</feature>
<evidence type="ECO:0000313" key="3">
    <source>
        <dbReference type="Proteomes" id="UP001259659"/>
    </source>
</evidence>
<protein>
    <submittedName>
        <fullName evidence="2">DUF998 domain-containing protein</fullName>
    </submittedName>
</protein>
<dbReference type="PANTHER" id="PTHR42241">
    <property type="entry name" value="HYPOTHETICAL MEMBRANE PROTEIN, CONSERVED, DUF998 FAMILY"/>
    <property type="match status" value="1"/>
</dbReference>
<evidence type="ECO:0000313" key="2">
    <source>
        <dbReference type="EMBL" id="MDS0258409.1"/>
    </source>
</evidence>
<dbReference type="PANTHER" id="PTHR42241:SF2">
    <property type="entry name" value="HYPOTHETICAL MEMBRANE PROTEIN, CONSERVED, DUF998 FAMILY"/>
    <property type="match status" value="1"/>
</dbReference>
<keyword evidence="3" id="KW-1185">Reference proteome</keyword>
<gene>
    <name evidence="2" type="ORF">NDI56_03175</name>
</gene>
<keyword evidence="1" id="KW-0812">Transmembrane</keyword>
<feature type="transmembrane region" description="Helical" evidence="1">
    <location>
        <begin position="112"/>
        <end position="132"/>
    </location>
</feature>
<feature type="transmembrane region" description="Helical" evidence="1">
    <location>
        <begin position="87"/>
        <end position="106"/>
    </location>
</feature>
<accession>A0ABU2F844</accession>
<feature type="transmembrane region" description="Helical" evidence="1">
    <location>
        <begin position="173"/>
        <end position="191"/>
    </location>
</feature>
<dbReference type="RefSeq" id="WP_310917975.1">
    <property type="nucleotide sequence ID" value="NZ_JAMQON010000001.1"/>
</dbReference>
<keyword evidence="1" id="KW-0472">Membrane</keyword>
<dbReference type="Proteomes" id="UP001259659">
    <property type="component" value="Unassembled WGS sequence"/>
</dbReference>
<feature type="transmembrane region" description="Helical" evidence="1">
    <location>
        <begin position="144"/>
        <end position="161"/>
    </location>
</feature>
<keyword evidence="1" id="KW-1133">Transmembrane helix</keyword>
<dbReference type="Pfam" id="PF06197">
    <property type="entry name" value="DUF998"/>
    <property type="match status" value="1"/>
</dbReference>
<sequence length="195" mass="19333">MNDAGRVASSAGLVAVGVAAVAIVGAVLASPSFAFSGNALSDLGQPGNAAATPLTTLLFDGGLITAGIVGLPFGVRLWSGSDHPLERVAAVPFVTALLGMAGVGLFPAGQALHVPAALTLYLGSMVAMACYAAGNAAAGARRRAAGTATLVAAHVAVWWWWAAGGSVTRPGLAVPETVGAVIFAGWVCWTARREG</sequence>
<feature type="transmembrane region" description="Helical" evidence="1">
    <location>
        <begin position="12"/>
        <end position="34"/>
    </location>
</feature>
<reference evidence="2 3" key="1">
    <citation type="submission" date="2022-06" db="EMBL/GenBank/DDBJ databases">
        <title>Haloarcula sp. a new haloarchaeum isolate from saline soil.</title>
        <authorList>
            <person name="Strakova D."/>
            <person name="Galisteo C."/>
            <person name="Sanchez-Porro C."/>
            <person name="Ventosa A."/>
        </authorList>
    </citation>
    <scope>NUCLEOTIDE SEQUENCE [LARGE SCALE GENOMIC DNA]</scope>
    <source>
        <strain evidence="2 3">S1CR25-12</strain>
    </source>
</reference>